<evidence type="ECO:0000256" key="4">
    <source>
        <dbReference type="ARBA" id="ARBA00022448"/>
    </source>
</evidence>
<feature type="transmembrane region" description="Helical" evidence="12">
    <location>
        <begin position="36"/>
        <end position="55"/>
    </location>
</feature>
<comment type="similarity">
    <text evidence="2 12">Belongs to the type III secretion exporter family.</text>
</comment>
<comment type="subcellular location">
    <subcellularLocation>
        <location evidence="1">Cell membrane</location>
        <topology evidence="1">Multi-pass membrane protein</topology>
    </subcellularLocation>
</comment>
<evidence type="ECO:0000256" key="11">
    <source>
        <dbReference type="ARBA" id="ARBA00023225"/>
    </source>
</evidence>
<evidence type="ECO:0000256" key="13">
    <source>
        <dbReference type="SAM" id="MobiDB-lite"/>
    </source>
</evidence>
<accession>A0A855WWY6</accession>
<dbReference type="FunFam" id="3.40.1690.10:FF:000001">
    <property type="entry name" value="Flagellar biosynthetic protein FlhB"/>
    <property type="match status" value="1"/>
</dbReference>
<comment type="caution">
    <text evidence="12">Lacks conserved residue(s) required for the propagation of feature annotation.</text>
</comment>
<evidence type="ECO:0000256" key="10">
    <source>
        <dbReference type="ARBA" id="ARBA00023136"/>
    </source>
</evidence>
<gene>
    <name evidence="12 14" type="primary">flhB</name>
    <name evidence="14" type="ORF">C3F09_11105</name>
</gene>
<name>A0A855WWY6_9BACT</name>
<dbReference type="GO" id="GO:0009306">
    <property type="term" value="P:protein secretion"/>
    <property type="evidence" value="ECO:0007669"/>
    <property type="project" value="InterPro"/>
</dbReference>
<keyword evidence="14" id="KW-0969">Cilium</keyword>
<dbReference type="EMBL" id="PQAP01000193">
    <property type="protein sequence ID" value="PWB68690.1"/>
    <property type="molecule type" value="Genomic_DNA"/>
</dbReference>
<evidence type="ECO:0000256" key="5">
    <source>
        <dbReference type="ARBA" id="ARBA00022475"/>
    </source>
</evidence>
<sequence length="356" mass="39610">MADDSFQERTEQATPRRREKAREEGRVARSAELNSAMTVLLGCTALFALGPFMASQISQLVRNTMANAATIGMGNPNWVTIYGNNLLKFLLIIAPAMGAMMVIGLVTSVAQVGFKVSTKALEPKFEKLDVIKGITQLFSGRTLFAAVRDTLKLTIITIVAYKVIKSEADSFIQLADMSVPQLAATIGRLTLIIAIKIGVAVLIIAILDYAYQRWEYERSIRMSHQEVKEEFKDTEGSPQVKARIKQIQREQARKRMMQEVPKADVVITNPTHYAVAIKYDAEQMNAPYVLAKGQNLIAQKIKEIALEHQIPVIEDKPLAQALYKLCDVGQMVPHNLYRAVAEVLAYVYRLKGKVIG</sequence>
<dbReference type="Pfam" id="PF01312">
    <property type="entry name" value="Bac_export_2"/>
    <property type="match status" value="1"/>
</dbReference>
<keyword evidence="10 12" id="KW-0472">Membrane</keyword>
<protein>
    <recommendedName>
        <fullName evidence="3 12">Flagellar biosynthetic protein FlhB</fullName>
    </recommendedName>
</protein>
<organism evidence="14 15">
    <name type="scientific">candidate division GN15 bacterium</name>
    <dbReference type="NCBI Taxonomy" id="2072418"/>
    <lineage>
        <taxon>Bacteria</taxon>
        <taxon>candidate division GN15</taxon>
    </lineage>
</organism>
<evidence type="ECO:0000313" key="14">
    <source>
        <dbReference type="EMBL" id="PWB68690.1"/>
    </source>
</evidence>
<reference evidence="14 15" key="1">
    <citation type="journal article" date="2018" name="ISME J.">
        <title>A methanotrophic archaeon couples anaerobic oxidation of methane to Fe(III) reduction.</title>
        <authorList>
            <person name="Cai C."/>
            <person name="Leu A.O."/>
            <person name="Xie G.J."/>
            <person name="Guo J."/>
            <person name="Feng Y."/>
            <person name="Zhao J.X."/>
            <person name="Tyson G.W."/>
            <person name="Yuan Z."/>
            <person name="Hu S."/>
        </authorList>
    </citation>
    <scope>NUCLEOTIDE SEQUENCE [LARGE SCALE GENOMIC DNA]</scope>
    <source>
        <strain evidence="14">FeB_12</strain>
    </source>
</reference>
<dbReference type="NCBIfam" id="TIGR00328">
    <property type="entry name" value="flhB"/>
    <property type="match status" value="1"/>
</dbReference>
<evidence type="ECO:0000256" key="8">
    <source>
        <dbReference type="ARBA" id="ARBA00022927"/>
    </source>
</evidence>
<dbReference type="InterPro" id="IPR029025">
    <property type="entry name" value="T3SS_substrate_exporter_C"/>
</dbReference>
<evidence type="ECO:0000256" key="6">
    <source>
        <dbReference type="ARBA" id="ARBA00022692"/>
    </source>
</evidence>
<dbReference type="Gene3D" id="3.40.1690.10">
    <property type="entry name" value="secretion proteins EscU"/>
    <property type="match status" value="1"/>
</dbReference>
<dbReference type="PANTHER" id="PTHR30531:SF12">
    <property type="entry name" value="FLAGELLAR BIOSYNTHETIC PROTEIN FLHB"/>
    <property type="match status" value="1"/>
</dbReference>
<proteinExistence type="inferred from homology"/>
<keyword evidence="6 12" id="KW-0812">Transmembrane</keyword>
<evidence type="ECO:0000256" key="12">
    <source>
        <dbReference type="RuleBase" id="RU364091"/>
    </source>
</evidence>
<keyword evidence="9 12" id="KW-1133">Transmembrane helix</keyword>
<keyword evidence="5 12" id="KW-1003">Cell membrane</keyword>
<comment type="caution">
    <text evidence="14">The sequence shown here is derived from an EMBL/GenBank/DDBJ whole genome shotgun (WGS) entry which is preliminary data.</text>
</comment>
<dbReference type="InterPro" id="IPR006135">
    <property type="entry name" value="T3SS_substrate_exporter"/>
</dbReference>
<keyword evidence="8 12" id="KW-0653">Protein transport</keyword>
<evidence type="ECO:0000256" key="1">
    <source>
        <dbReference type="ARBA" id="ARBA00004651"/>
    </source>
</evidence>
<dbReference type="GO" id="GO:0005886">
    <property type="term" value="C:plasma membrane"/>
    <property type="evidence" value="ECO:0007669"/>
    <property type="project" value="UniProtKB-SubCell"/>
</dbReference>
<evidence type="ECO:0000313" key="15">
    <source>
        <dbReference type="Proteomes" id="UP000250918"/>
    </source>
</evidence>
<dbReference type="Proteomes" id="UP000250918">
    <property type="component" value="Unassembled WGS sequence"/>
</dbReference>
<dbReference type="SUPFAM" id="SSF160544">
    <property type="entry name" value="EscU C-terminal domain-like"/>
    <property type="match status" value="1"/>
</dbReference>
<dbReference type="PRINTS" id="PR00950">
    <property type="entry name" value="TYPE3IMSPROT"/>
</dbReference>
<evidence type="ECO:0000256" key="9">
    <source>
        <dbReference type="ARBA" id="ARBA00022989"/>
    </source>
</evidence>
<keyword evidence="14" id="KW-0966">Cell projection</keyword>
<keyword evidence="14" id="KW-0282">Flagellum</keyword>
<evidence type="ECO:0000256" key="3">
    <source>
        <dbReference type="ARBA" id="ARBA00021622"/>
    </source>
</evidence>
<feature type="transmembrane region" description="Helical" evidence="12">
    <location>
        <begin position="89"/>
        <end position="114"/>
    </location>
</feature>
<dbReference type="Gene3D" id="6.10.250.2080">
    <property type="match status" value="1"/>
</dbReference>
<evidence type="ECO:0000256" key="2">
    <source>
        <dbReference type="ARBA" id="ARBA00010690"/>
    </source>
</evidence>
<dbReference type="AlphaFoldDB" id="A0A855WWY6"/>
<feature type="region of interest" description="Disordered" evidence="13">
    <location>
        <begin position="1"/>
        <end position="26"/>
    </location>
</feature>
<evidence type="ECO:0000256" key="7">
    <source>
        <dbReference type="ARBA" id="ARBA00022795"/>
    </source>
</evidence>
<comment type="function">
    <text evidence="12">Required for formation of the rod structure in the basal body of the flagellar apparatus. Together with FliI and FliH, may constitute the export apparatus of flagellin.</text>
</comment>
<keyword evidence="4 12" id="KW-0813">Transport</keyword>
<feature type="transmembrane region" description="Helical" evidence="12">
    <location>
        <begin position="186"/>
        <end position="211"/>
    </location>
</feature>
<keyword evidence="7 12" id="KW-1005">Bacterial flagellum biogenesis</keyword>
<dbReference type="GO" id="GO:0044780">
    <property type="term" value="P:bacterial-type flagellum assembly"/>
    <property type="evidence" value="ECO:0007669"/>
    <property type="project" value="InterPro"/>
</dbReference>
<keyword evidence="11 12" id="KW-1006">Bacterial flagellum protein export</keyword>
<dbReference type="PANTHER" id="PTHR30531">
    <property type="entry name" value="FLAGELLAR BIOSYNTHETIC PROTEIN FLHB"/>
    <property type="match status" value="1"/>
</dbReference>
<dbReference type="InterPro" id="IPR006136">
    <property type="entry name" value="FlhB"/>
</dbReference>